<name>A0ABD0KLE9_9CAEN</name>
<evidence type="ECO:0000256" key="1">
    <source>
        <dbReference type="SAM" id="MobiDB-lite"/>
    </source>
</evidence>
<proteinExistence type="predicted"/>
<feature type="compositionally biased region" description="Polar residues" evidence="1">
    <location>
        <begin position="200"/>
        <end position="212"/>
    </location>
</feature>
<dbReference type="CDD" id="cd13179">
    <property type="entry name" value="RanBD_RanBP1"/>
    <property type="match status" value="1"/>
</dbReference>
<comment type="caution">
    <text evidence="3">The sequence shown here is derived from an EMBL/GenBank/DDBJ whole genome shotgun (WGS) entry which is preliminary data.</text>
</comment>
<reference evidence="3 4" key="1">
    <citation type="journal article" date="2023" name="Sci. Data">
        <title>Genome assembly of the Korean intertidal mud-creeper Batillaria attramentaria.</title>
        <authorList>
            <person name="Patra A.K."/>
            <person name="Ho P.T."/>
            <person name="Jun S."/>
            <person name="Lee S.J."/>
            <person name="Kim Y."/>
            <person name="Won Y.J."/>
        </authorList>
    </citation>
    <scope>NUCLEOTIDE SEQUENCE [LARGE SCALE GENOMIC DNA]</scope>
    <source>
        <strain evidence="3">Wonlab-2016</strain>
    </source>
</reference>
<dbReference type="FunFam" id="2.30.29.30:FF:000136">
    <property type="entry name" value="Ran-specific GTPase-activating protein-like"/>
    <property type="match status" value="1"/>
</dbReference>
<organism evidence="3 4">
    <name type="scientific">Batillaria attramentaria</name>
    <dbReference type="NCBI Taxonomy" id="370345"/>
    <lineage>
        <taxon>Eukaryota</taxon>
        <taxon>Metazoa</taxon>
        <taxon>Spiralia</taxon>
        <taxon>Lophotrochozoa</taxon>
        <taxon>Mollusca</taxon>
        <taxon>Gastropoda</taxon>
        <taxon>Caenogastropoda</taxon>
        <taxon>Sorbeoconcha</taxon>
        <taxon>Cerithioidea</taxon>
        <taxon>Batillariidae</taxon>
        <taxon>Batillaria</taxon>
    </lineage>
</organism>
<protein>
    <recommendedName>
        <fullName evidence="2">RanBD1 domain-containing protein</fullName>
    </recommendedName>
</protein>
<gene>
    <name evidence="3" type="ORF">BaRGS_00020807</name>
</gene>
<dbReference type="Pfam" id="PF00638">
    <property type="entry name" value="Ran_BP1"/>
    <property type="match status" value="1"/>
</dbReference>
<dbReference type="InterPro" id="IPR000156">
    <property type="entry name" value="Ran_bind_dom"/>
</dbReference>
<dbReference type="SUPFAM" id="SSF50729">
    <property type="entry name" value="PH domain-like"/>
    <property type="match status" value="1"/>
</dbReference>
<dbReference type="PANTHER" id="PTHR23138">
    <property type="entry name" value="RAN BINDING PROTEIN"/>
    <property type="match status" value="1"/>
</dbReference>
<dbReference type="PANTHER" id="PTHR23138:SF94">
    <property type="entry name" value="RAN BINDING PROTEIN 1"/>
    <property type="match status" value="1"/>
</dbReference>
<dbReference type="InterPro" id="IPR045256">
    <property type="entry name" value="RanBP1_RanBD"/>
</dbReference>
<evidence type="ECO:0000313" key="4">
    <source>
        <dbReference type="Proteomes" id="UP001519460"/>
    </source>
</evidence>
<evidence type="ECO:0000259" key="2">
    <source>
        <dbReference type="PROSITE" id="PS50196"/>
    </source>
</evidence>
<feature type="region of interest" description="Disordered" evidence="1">
    <location>
        <begin position="152"/>
        <end position="218"/>
    </location>
</feature>
<feature type="compositionally biased region" description="Basic and acidic residues" evidence="1">
    <location>
        <begin position="152"/>
        <end position="165"/>
    </location>
</feature>
<feature type="domain" description="RanBD1" evidence="2">
    <location>
        <begin position="15"/>
        <end position="153"/>
    </location>
</feature>
<dbReference type="InterPro" id="IPR045255">
    <property type="entry name" value="RanBP1-like"/>
</dbReference>
<accession>A0ABD0KLE9</accession>
<dbReference type="PROSITE" id="PS50196">
    <property type="entry name" value="RANBD1"/>
    <property type="match status" value="1"/>
</dbReference>
<keyword evidence="4" id="KW-1185">Reference proteome</keyword>
<dbReference type="AlphaFoldDB" id="A0ABD0KLE9"/>
<evidence type="ECO:0000313" key="3">
    <source>
        <dbReference type="EMBL" id="KAK7487906.1"/>
    </source>
</evidence>
<feature type="compositionally biased region" description="Basic and acidic residues" evidence="1">
    <location>
        <begin position="183"/>
        <end position="192"/>
    </location>
</feature>
<dbReference type="Proteomes" id="UP001519460">
    <property type="component" value="Unassembled WGS sequence"/>
</dbReference>
<dbReference type="Gene3D" id="2.30.29.30">
    <property type="entry name" value="Pleckstrin-homology domain (PH domain)/Phosphotyrosine-binding domain (PTB)"/>
    <property type="match status" value="1"/>
</dbReference>
<sequence length="218" mass="24527">MADEKDEVPESPEVHFEPVVQLKPVEIKTLEEEEEVLLKLRAKLFRFDNSAEPPEWKERGTGEVKLLEHKQTKMVRILMRRDKTLKICANHYITPIMQLKPNCGSDRAWVWSTLADYADEESKEELLAIRFANAENAQKFKSAFEEAQAKMEELTKKTDKQDEQKTTNGESGDTPESEQGDNLAEKLGDLSVKDGAAGDTNDTASSPKQGSAETDGKD</sequence>
<dbReference type="EMBL" id="JACVVK020000157">
    <property type="protein sequence ID" value="KAK7487906.1"/>
    <property type="molecule type" value="Genomic_DNA"/>
</dbReference>
<dbReference type="SMART" id="SM00160">
    <property type="entry name" value="RanBD"/>
    <property type="match status" value="1"/>
</dbReference>
<dbReference type="InterPro" id="IPR011993">
    <property type="entry name" value="PH-like_dom_sf"/>
</dbReference>